<accession>A0A4T0X5R1</accession>
<dbReference type="Pfam" id="PF13774">
    <property type="entry name" value="Longin"/>
    <property type="match status" value="1"/>
</dbReference>
<dbReference type="GO" id="GO:0006890">
    <property type="term" value="P:retrograde vesicle-mediated transport, Golgi to endoplasmic reticulum"/>
    <property type="evidence" value="ECO:0007669"/>
    <property type="project" value="InterPro"/>
</dbReference>
<dbReference type="Gene3D" id="1.20.5.110">
    <property type="match status" value="1"/>
</dbReference>
<evidence type="ECO:0000256" key="14">
    <source>
        <dbReference type="ARBA" id="ARBA00024248"/>
    </source>
</evidence>
<evidence type="ECO:0000256" key="19">
    <source>
        <dbReference type="SAM" id="Phobius"/>
    </source>
</evidence>
<dbReference type="InterPro" id="IPR042855">
    <property type="entry name" value="V_SNARE_CC"/>
</dbReference>
<feature type="domain" description="Longin" evidence="20">
    <location>
        <begin position="5"/>
        <end position="125"/>
    </location>
</feature>
<dbReference type="GO" id="GO:0033116">
    <property type="term" value="C:endoplasmic reticulum-Golgi intermediate compartment membrane"/>
    <property type="evidence" value="ECO:0007669"/>
    <property type="project" value="UniProtKB-SubCell"/>
</dbReference>
<evidence type="ECO:0000256" key="12">
    <source>
        <dbReference type="ARBA" id="ARBA00023136"/>
    </source>
</evidence>
<dbReference type="GO" id="GO:0015031">
    <property type="term" value="P:protein transport"/>
    <property type="evidence" value="ECO:0007669"/>
    <property type="project" value="UniProtKB-KW"/>
</dbReference>
<keyword evidence="7" id="KW-0931">ER-Golgi transport</keyword>
<dbReference type="PANTHER" id="PTHR45837">
    <property type="entry name" value="VESICLE-TRAFFICKING PROTEIN SEC22B"/>
    <property type="match status" value="1"/>
</dbReference>
<keyword evidence="10" id="KW-0333">Golgi apparatus</keyword>
<dbReference type="InterPro" id="IPR010908">
    <property type="entry name" value="Longin_dom"/>
</dbReference>
<keyword evidence="5 19" id="KW-0812">Transmembrane</keyword>
<dbReference type="GO" id="GO:0000139">
    <property type="term" value="C:Golgi membrane"/>
    <property type="evidence" value="ECO:0007669"/>
    <property type="project" value="UniProtKB-SubCell"/>
</dbReference>
<dbReference type="PROSITE" id="PS50859">
    <property type="entry name" value="LONGIN"/>
    <property type="match status" value="1"/>
</dbReference>
<proteinExistence type="inferred from homology"/>
<comment type="similarity">
    <text evidence="3">Belongs to the synaptobrevin family.</text>
</comment>
<dbReference type="InterPro" id="IPR001388">
    <property type="entry name" value="Synaptobrevin-like"/>
</dbReference>
<reference evidence="22 23" key="1">
    <citation type="journal article" date="2019" name="Front. Genet.">
        <title>Whole-Genome Sequencing of the Opportunistic Yeast Pathogen Candida inconspicua Uncovers Its Hybrid Origin.</title>
        <authorList>
            <person name="Mixao V."/>
            <person name="Hansen A.P."/>
            <person name="Saus E."/>
            <person name="Boekhout T."/>
            <person name="Lass-Florl C."/>
            <person name="Gabaldon T."/>
        </authorList>
    </citation>
    <scope>NUCLEOTIDE SEQUENCE [LARGE SCALE GENOMIC DNA]</scope>
    <source>
        <strain evidence="22 23">CBS 180</strain>
    </source>
</reference>
<organism evidence="22 23">
    <name type="scientific">Pichia inconspicua</name>
    <dbReference type="NCBI Taxonomy" id="52247"/>
    <lineage>
        <taxon>Eukaryota</taxon>
        <taxon>Fungi</taxon>
        <taxon>Dikarya</taxon>
        <taxon>Ascomycota</taxon>
        <taxon>Saccharomycotina</taxon>
        <taxon>Pichiomycetes</taxon>
        <taxon>Pichiales</taxon>
        <taxon>Pichiaceae</taxon>
        <taxon>Pichia</taxon>
    </lineage>
</organism>
<gene>
    <name evidence="22" type="ORF">CANINC_000724</name>
</gene>
<dbReference type="InterPro" id="IPR044565">
    <property type="entry name" value="Sec22"/>
</dbReference>
<comment type="subcellular location">
    <subcellularLocation>
        <location evidence="1">Endoplasmic reticulum membrane</location>
        <topology evidence="1">Single-pass type IV membrane protein</topology>
    </subcellularLocation>
    <subcellularLocation>
        <location evidence="13">Endoplasmic reticulum-Golgi intermediate compartment membrane</location>
    </subcellularLocation>
    <subcellularLocation>
        <location evidence="2">Golgi apparatus membrane</location>
        <topology evidence="2">Single-pass type IV membrane protein</topology>
    </subcellularLocation>
</comment>
<evidence type="ECO:0000256" key="15">
    <source>
        <dbReference type="ARBA" id="ARBA00024249"/>
    </source>
</evidence>
<dbReference type="GO" id="GO:0005789">
    <property type="term" value="C:endoplasmic reticulum membrane"/>
    <property type="evidence" value="ECO:0007669"/>
    <property type="project" value="UniProtKB-SubCell"/>
</dbReference>
<evidence type="ECO:0000313" key="22">
    <source>
        <dbReference type="EMBL" id="TID30808.1"/>
    </source>
</evidence>
<evidence type="ECO:0000256" key="11">
    <source>
        <dbReference type="ARBA" id="ARBA00023054"/>
    </source>
</evidence>
<evidence type="ECO:0000313" key="23">
    <source>
        <dbReference type="Proteomes" id="UP000307173"/>
    </source>
</evidence>
<evidence type="ECO:0000256" key="9">
    <source>
        <dbReference type="ARBA" id="ARBA00022989"/>
    </source>
</evidence>
<keyword evidence="6" id="KW-0256">Endoplasmic reticulum</keyword>
<evidence type="ECO:0000256" key="10">
    <source>
        <dbReference type="ARBA" id="ARBA00023034"/>
    </source>
</evidence>
<dbReference type="PRINTS" id="PR00219">
    <property type="entry name" value="SYNAPTOBREVN"/>
</dbReference>
<dbReference type="InterPro" id="IPR011012">
    <property type="entry name" value="Longin-like_dom_sf"/>
</dbReference>
<evidence type="ECO:0000259" key="20">
    <source>
        <dbReference type="PROSITE" id="PS50859"/>
    </source>
</evidence>
<evidence type="ECO:0000256" key="5">
    <source>
        <dbReference type="ARBA" id="ARBA00022692"/>
    </source>
</evidence>
<dbReference type="EMBL" id="SELW01000121">
    <property type="protein sequence ID" value="TID30808.1"/>
    <property type="molecule type" value="Genomic_DNA"/>
</dbReference>
<name>A0A4T0X5R1_9ASCO</name>
<dbReference type="Pfam" id="PF00957">
    <property type="entry name" value="Synaptobrevin"/>
    <property type="match status" value="1"/>
</dbReference>
<dbReference type="AlphaFoldDB" id="A0A4T0X5R1"/>
<protein>
    <recommendedName>
        <fullName evidence="15">Protein transport protein SEC22</fullName>
    </recommendedName>
    <alternativeName>
        <fullName evidence="17">SEC22 vesicle-trafficking protein homolog B</fullName>
    </alternativeName>
    <alternativeName>
        <fullName evidence="16">Synaptobrevin homolog YKT6</fullName>
    </alternativeName>
    <alternativeName>
        <fullName evidence="14">Vesicle-trafficking protein SEC22b</fullName>
    </alternativeName>
</protein>
<comment type="caution">
    <text evidence="22">The sequence shown here is derived from an EMBL/GenBank/DDBJ whole genome shotgun (WGS) entry which is preliminary data.</text>
</comment>
<evidence type="ECO:0000256" key="13">
    <source>
        <dbReference type="ARBA" id="ARBA00024187"/>
    </source>
</evidence>
<dbReference type="PROSITE" id="PS50892">
    <property type="entry name" value="V_SNARE"/>
    <property type="match status" value="1"/>
</dbReference>
<dbReference type="SUPFAM" id="SSF58038">
    <property type="entry name" value="SNARE fusion complex"/>
    <property type="match status" value="1"/>
</dbReference>
<evidence type="ECO:0000256" key="3">
    <source>
        <dbReference type="ARBA" id="ARBA00008025"/>
    </source>
</evidence>
<dbReference type="Proteomes" id="UP000307173">
    <property type="component" value="Unassembled WGS sequence"/>
</dbReference>
<evidence type="ECO:0000256" key="6">
    <source>
        <dbReference type="ARBA" id="ARBA00022824"/>
    </source>
</evidence>
<evidence type="ECO:0000256" key="17">
    <source>
        <dbReference type="ARBA" id="ARBA00033315"/>
    </source>
</evidence>
<evidence type="ECO:0000256" key="4">
    <source>
        <dbReference type="ARBA" id="ARBA00022448"/>
    </source>
</evidence>
<dbReference type="SMART" id="SM01270">
    <property type="entry name" value="Longin"/>
    <property type="match status" value="1"/>
</dbReference>
<keyword evidence="9 19" id="KW-1133">Transmembrane helix</keyword>
<keyword evidence="12 19" id="KW-0472">Membrane</keyword>
<evidence type="ECO:0000256" key="7">
    <source>
        <dbReference type="ARBA" id="ARBA00022892"/>
    </source>
</evidence>
<evidence type="ECO:0000259" key="21">
    <source>
        <dbReference type="PROSITE" id="PS50892"/>
    </source>
</evidence>
<feature type="transmembrane region" description="Helical" evidence="19">
    <location>
        <begin position="202"/>
        <end position="221"/>
    </location>
</feature>
<dbReference type="STRING" id="52247.A0A4T0X5R1"/>
<keyword evidence="11 18" id="KW-0175">Coiled coil</keyword>
<evidence type="ECO:0000256" key="1">
    <source>
        <dbReference type="ARBA" id="ARBA00004163"/>
    </source>
</evidence>
<keyword evidence="4" id="KW-0813">Transport</keyword>
<dbReference type="Gene3D" id="3.30.450.50">
    <property type="entry name" value="Longin domain"/>
    <property type="match status" value="1"/>
</dbReference>
<evidence type="ECO:0000256" key="18">
    <source>
        <dbReference type="PROSITE-ProRule" id="PRU00290"/>
    </source>
</evidence>
<dbReference type="SUPFAM" id="SSF64356">
    <property type="entry name" value="SNARE-like"/>
    <property type="match status" value="1"/>
</dbReference>
<dbReference type="GO" id="GO:0005484">
    <property type="term" value="F:SNAP receptor activity"/>
    <property type="evidence" value="ECO:0007669"/>
    <property type="project" value="InterPro"/>
</dbReference>
<dbReference type="GO" id="GO:0006888">
    <property type="term" value="P:endoplasmic reticulum to Golgi vesicle-mediated transport"/>
    <property type="evidence" value="ECO:0007669"/>
    <property type="project" value="InterPro"/>
</dbReference>
<evidence type="ECO:0000256" key="8">
    <source>
        <dbReference type="ARBA" id="ARBA00022927"/>
    </source>
</evidence>
<dbReference type="OrthoDB" id="1719357at2759"/>
<keyword evidence="23" id="KW-1185">Reference proteome</keyword>
<sequence length="222" mass="25161">METTTIFQYSTGTPLAASSDDSTDFGLIEVKKKLRGVISAVTNGDQAVEGSLDDGEYTVHYFADRESDIVVVVVTKVGFPGQLVSSYIAELHGEFTHVYSPEMTACISRGEMLRPYQFMSFETFISKTKRVYADTRAKDGLGDVANQLRDVKNIMHKNISDLLNRGEELNELQNLSNTLRSQSLKYKKYAGKINWDLFVKKWTPVAIISFFILLLIIYRWFI</sequence>
<evidence type="ECO:0000256" key="16">
    <source>
        <dbReference type="ARBA" id="ARBA00026133"/>
    </source>
</evidence>
<feature type="domain" description="V-SNARE coiled-coil homology" evidence="21">
    <location>
        <begin position="140"/>
        <end position="200"/>
    </location>
</feature>
<keyword evidence="8" id="KW-0653">Protein transport</keyword>
<evidence type="ECO:0000256" key="2">
    <source>
        <dbReference type="ARBA" id="ARBA00004409"/>
    </source>
</evidence>